<dbReference type="PANTHER" id="PTHR36926">
    <property type="entry name" value="COLICIN V PRODUCTION PROTEIN"/>
    <property type="match status" value="1"/>
</dbReference>
<keyword evidence="4 5" id="KW-0472">Membrane</keyword>
<feature type="transmembrane region" description="Helical" evidence="5">
    <location>
        <begin position="20"/>
        <end position="37"/>
    </location>
</feature>
<dbReference type="GO" id="GO:0009403">
    <property type="term" value="P:toxin biosynthetic process"/>
    <property type="evidence" value="ECO:0007669"/>
    <property type="project" value="InterPro"/>
</dbReference>
<sequence length="195" mass="21461">MDVSARYTNNDYLGEYKMELNFIDIGIVVFIVITALVGLARGFVWMGLFLITWIAAAVLAFLYHDELMVALPFKLSSNVFQMIVAALIIFLGILFVGTLINYLFTKAIRAIGLGSVDRLLGAILGLALSGFIIAMATMFISLTKYTEEPMWQTSILVPKFADAANWIQANAPEQMTALLKEAGINNTPEQPTLSN</sequence>
<evidence type="ECO:0000256" key="2">
    <source>
        <dbReference type="ARBA" id="ARBA00022692"/>
    </source>
</evidence>
<evidence type="ECO:0000256" key="4">
    <source>
        <dbReference type="ARBA" id="ARBA00023136"/>
    </source>
</evidence>
<evidence type="ECO:0000256" key="5">
    <source>
        <dbReference type="SAM" id="Phobius"/>
    </source>
</evidence>
<keyword evidence="2 5" id="KW-0812">Transmembrane</keyword>
<feature type="transmembrane region" description="Helical" evidence="5">
    <location>
        <begin position="83"/>
        <end position="104"/>
    </location>
</feature>
<dbReference type="InterPro" id="IPR052719">
    <property type="entry name" value="CvpA-like"/>
</dbReference>
<dbReference type="GO" id="GO:0016020">
    <property type="term" value="C:membrane"/>
    <property type="evidence" value="ECO:0007669"/>
    <property type="project" value="UniProtKB-SubCell"/>
</dbReference>
<keyword evidence="3 5" id="KW-1133">Transmembrane helix</keyword>
<dbReference type="Proteomes" id="UP000245539">
    <property type="component" value="Unassembled WGS sequence"/>
</dbReference>
<evidence type="ECO:0000313" key="7">
    <source>
        <dbReference type="Proteomes" id="UP000245539"/>
    </source>
</evidence>
<accession>A0A317C2S9</accession>
<keyword evidence="7" id="KW-1185">Reference proteome</keyword>
<reference evidence="6 7" key="1">
    <citation type="submission" date="2018-05" db="EMBL/GenBank/DDBJ databases">
        <title>Leucothrix arctica sp. nov., isolated from Arctic seawater.</title>
        <authorList>
            <person name="Choi A."/>
            <person name="Baek K."/>
        </authorList>
    </citation>
    <scope>NUCLEOTIDE SEQUENCE [LARGE SCALE GENOMIC DNA]</scope>
    <source>
        <strain evidence="6 7">JCM 18388</strain>
    </source>
</reference>
<feature type="transmembrane region" description="Helical" evidence="5">
    <location>
        <begin position="116"/>
        <end position="140"/>
    </location>
</feature>
<dbReference type="AlphaFoldDB" id="A0A317C2S9"/>
<comment type="subcellular location">
    <subcellularLocation>
        <location evidence="1">Membrane</location>
        <topology evidence="1">Multi-pass membrane protein</topology>
    </subcellularLocation>
</comment>
<protein>
    <submittedName>
        <fullName evidence="6">Colicin V production protein</fullName>
    </submittedName>
</protein>
<name>A0A317C2S9_9GAMM</name>
<dbReference type="InterPro" id="IPR003825">
    <property type="entry name" value="Colicin-V_CvpA"/>
</dbReference>
<proteinExistence type="predicted"/>
<dbReference type="OrthoDB" id="9810601at2"/>
<dbReference type="RefSeq" id="WP_109839279.1">
    <property type="nucleotide sequence ID" value="NZ_QGKM01000075.1"/>
</dbReference>
<evidence type="ECO:0000256" key="3">
    <source>
        <dbReference type="ARBA" id="ARBA00022989"/>
    </source>
</evidence>
<gene>
    <name evidence="6" type="ORF">DKW60_19180</name>
</gene>
<organism evidence="6 7">
    <name type="scientific">Leucothrix pacifica</name>
    <dbReference type="NCBI Taxonomy" id="1247513"/>
    <lineage>
        <taxon>Bacteria</taxon>
        <taxon>Pseudomonadati</taxon>
        <taxon>Pseudomonadota</taxon>
        <taxon>Gammaproteobacteria</taxon>
        <taxon>Thiotrichales</taxon>
        <taxon>Thiotrichaceae</taxon>
        <taxon>Leucothrix</taxon>
    </lineage>
</organism>
<dbReference type="EMBL" id="QGKM01000075">
    <property type="protein sequence ID" value="PWQ92868.1"/>
    <property type="molecule type" value="Genomic_DNA"/>
</dbReference>
<evidence type="ECO:0000256" key="1">
    <source>
        <dbReference type="ARBA" id="ARBA00004141"/>
    </source>
</evidence>
<evidence type="ECO:0000313" key="6">
    <source>
        <dbReference type="EMBL" id="PWQ92868.1"/>
    </source>
</evidence>
<dbReference type="PANTHER" id="PTHR36926:SF1">
    <property type="entry name" value="COLICIN V PRODUCTION PROTEIN"/>
    <property type="match status" value="1"/>
</dbReference>
<comment type="caution">
    <text evidence="6">The sequence shown here is derived from an EMBL/GenBank/DDBJ whole genome shotgun (WGS) entry which is preliminary data.</text>
</comment>
<feature type="transmembrane region" description="Helical" evidence="5">
    <location>
        <begin position="44"/>
        <end position="63"/>
    </location>
</feature>
<dbReference type="Pfam" id="PF02674">
    <property type="entry name" value="Colicin_V"/>
    <property type="match status" value="1"/>
</dbReference>